<evidence type="ECO:0000259" key="2">
    <source>
        <dbReference type="PROSITE" id="PS51736"/>
    </source>
</evidence>
<dbReference type="InterPro" id="IPR006119">
    <property type="entry name" value="Resolv_N"/>
</dbReference>
<dbReference type="InterPro" id="IPR036162">
    <property type="entry name" value="Resolvase-like_N_sf"/>
</dbReference>
<dbReference type="Proteomes" id="UP000049472">
    <property type="component" value="Unassembled WGS sequence"/>
</dbReference>
<feature type="domain" description="Recombinase" evidence="3">
    <location>
        <begin position="155"/>
        <end position="309"/>
    </location>
</feature>
<dbReference type="SUPFAM" id="SSF53041">
    <property type="entry name" value="Resolvase-like"/>
    <property type="match status" value="1"/>
</dbReference>
<dbReference type="Pfam" id="PF07508">
    <property type="entry name" value="Recombinase"/>
    <property type="match status" value="1"/>
</dbReference>
<dbReference type="Pfam" id="PF13408">
    <property type="entry name" value="Zn_ribbon_recom"/>
    <property type="match status" value="1"/>
</dbReference>
<dbReference type="EMBL" id="CVRQ01000001">
    <property type="protein sequence ID" value="CRL32015.1"/>
    <property type="molecule type" value="Genomic_DNA"/>
</dbReference>
<feature type="coiled-coil region" evidence="1">
    <location>
        <begin position="396"/>
        <end position="452"/>
    </location>
</feature>
<organism evidence="4 5">
    <name type="scientific">Agathobacter rectalis</name>
    <dbReference type="NCBI Taxonomy" id="39491"/>
    <lineage>
        <taxon>Bacteria</taxon>
        <taxon>Bacillati</taxon>
        <taxon>Bacillota</taxon>
        <taxon>Clostridia</taxon>
        <taxon>Lachnospirales</taxon>
        <taxon>Lachnospiraceae</taxon>
        <taxon>Agathobacter</taxon>
    </lineage>
</organism>
<sequence length="501" mass="57379">MIIREDAIYGRQSVDRKDSISIESQIEFCKYELRGGNFRKYTDKGYSGKNTDRPKFQEMMADIRRGLIKRVVVYKLDRISRSILDFATMMETFQEYNVEFVSSTEKFDTSTPMGRAMLNICIVFAQLERETIQKRVTDAYYSRCQHGFHMSGAAPYGFQLEPTTIEGIRTKMMKPDPETADIAKLMFEMYSQPGISFGDIARYFADEGILIYGKEMKRGFISQLLRNPIYAQADLDMYEFFKSQGTVVVNEATDFAGTNGCYLYQGRDVQERKNKHLKDQILVLAPSEGLVSSDTWLRCRKKLMANKTFQGGRKAKNTWLAGKVKCGRCGYALMSVGNPTGVQYLRCSKRADSKSCDGCGTLRTREFERFLYGEMVKKLSEFQTLTAKRETVNPKLTALNMELARVEDEIEKLLNTLTGANAVLLSYANSKIEELDTRRQALTKEIAALSAETMSPEQIERLSVYLNQWEEIDFEDRRQVADGLISQIRATDEHVSIEWKI</sequence>
<keyword evidence="5" id="KW-1185">Reference proteome</keyword>
<evidence type="ECO:0000313" key="4">
    <source>
        <dbReference type="EMBL" id="CRL32015.1"/>
    </source>
</evidence>
<name>A0A0M6W958_9FIRM</name>
<dbReference type="GO" id="GO:0000150">
    <property type="term" value="F:DNA strand exchange activity"/>
    <property type="evidence" value="ECO:0007669"/>
    <property type="project" value="InterPro"/>
</dbReference>
<dbReference type="AlphaFoldDB" id="A0A0M6W958"/>
<evidence type="ECO:0000259" key="3">
    <source>
        <dbReference type="PROSITE" id="PS51737"/>
    </source>
</evidence>
<reference evidence="5" key="1">
    <citation type="submission" date="2015-05" db="EMBL/GenBank/DDBJ databases">
        <authorList>
            <consortium name="Pathogen Informatics"/>
        </authorList>
    </citation>
    <scope>NUCLEOTIDE SEQUENCE [LARGE SCALE GENOMIC DNA]</scope>
    <source>
        <strain evidence="5">T1-815</strain>
    </source>
</reference>
<protein>
    <submittedName>
        <fullName evidence="4">Site-specific recombinases, DNA invertase Pin-like protein</fullName>
    </submittedName>
</protein>
<dbReference type="SMART" id="SM00857">
    <property type="entry name" value="Resolvase"/>
    <property type="match status" value="1"/>
</dbReference>
<dbReference type="Gene3D" id="3.40.50.1390">
    <property type="entry name" value="Resolvase, N-terminal catalytic domain"/>
    <property type="match status" value="1"/>
</dbReference>
<evidence type="ECO:0000313" key="5">
    <source>
        <dbReference type="Proteomes" id="UP000049472"/>
    </source>
</evidence>
<dbReference type="PANTHER" id="PTHR30461:SF23">
    <property type="entry name" value="DNA RECOMBINASE-RELATED"/>
    <property type="match status" value="1"/>
</dbReference>
<feature type="domain" description="Resolvase/invertase-type recombinase catalytic" evidence="2">
    <location>
        <begin position="5"/>
        <end position="147"/>
    </location>
</feature>
<gene>
    <name evidence="4" type="ORF">T1815_02621</name>
</gene>
<accession>A0A0M6W958</accession>
<dbReference type="GO" id="GO:0003677">
    <property type="term" value="F:DNA binding"/>
    <property type="evidence" value="ECO:0007669"/>
    <property type="project" value="InterPro"/>
</dbReference>
<dbReference type="CDD" id="cd03768">
    <property type="entry name" value="SR_ResInv"/>
    <property type="match status" value="1"/>
</dbReference>
<dbReference type="InterPro" id="IPR011109">
    <property type="entry name" value="DNA_bind_recombinase_dom"/>
</dbReference>
<dbReference type="RefSeq" id="WP_021886980.1">
    <property type="nucleotide sequence ID" value="NZ_CVRQ01000001.1"/>
</dbReference>
<dbReference type="PROSITE" id="PS51736">
    <property type="entry name" value="RECOMBINASES_3"/>
    <property type="match status" value="1"/>
</dbReference>
<dbReference type="PROSITE" id="PS51737">
    <property type="entry name" value="RECOMBINASE_DNA_BIND"/>
    <property type="match status" value="1"/>
</dbReference>
<dbReference type="InterPro" id="IPR025827">
    <property type="entry name" value="Zn_ribbon_recom_dom"/>
</dbReference>
<dbReference type="InterPro" id="IPR038109">
    <property type="entry name" value="DNA_bind_recomb_sf"/>
</dbReference>
<keyword evidence="1" id="KW-0175">Coiled coil</keyword>
<evidence type="ECO:0000256" key="1">
    <source>
        <dbReference type="SAM" id="Coils"/>
    </source>
</evidence>
<dbReference type="Gene3D" id="3.90.1750.20">
    <property type="entry name" value="Putative Large Serine Recombinase, Chain B, Domain 2"/>
    <property type="match status" value="1"/>
</dbReference>
<dbReference type="Pfam" id="PF00239">
    <property type="entry name" value="Resolvase"/>
    <property type="match status" value="1"/>
</dbReference>
<proteinExistence type="predicted"/>
<dbReference type="InterPro" id="IPR050639">
    <property type="entry name" value="SSR_resolvase"/>
</dbReference>
<dbReference type="PANTHER" id="PTHR30461">
    <property type="entry name" value="DNA-INVERTASE FROM LAMBDOID PROPHAGE"/>
    <property type="match status" value="1"/>
</dbReference>